<keyword evidence="2" id="KW-1185">Reference proteome</keyword>
<accession>A0A5B7FNQ4</accession>
<protein>
    <submittedName>
        <fullName evidence="1">Uncharacterized protein</fullName>
    </submittedName>
</protein>
<proteinExistence type="predicted"/>
<organism evidence="1 2">
    <name type="scientific">Portunus trituberculatus</name>
    <name type="common">Swimming crab</name>
    <name type="synonym">Neptunus trituberculatus</name>
    <dbReference type="NCBI Taxonomy" id="210409"/>
    <lineage>
        <taxon>Eukaryota</taxon>
        <taxon>Metazoa</taxon>
        <taxon>Ecdysozoa</taxon>
        <taxon>Arthropoda</taxon>
        <taxon>Crustacea</taxon>
        <taxon>Multicrustacea</taxon>
        <taxon>Malacostraca</taxon>
        <taxon>Eumalacostraca</taxon>
        <taxon>Eucarida</taxon>
        <taxon>Decapoda</taxon>
        <taxon>Pleocyemata</taxon>
        <taxon>Brachyura</taxon>
        <taxon>Eubrachyura</taxon>
        <taxon>Portunoidea</taxon>
        <taxon>Portunidae</taxon>
        <taxon>Portuninae</taxon>
        <taxon>Portunus</taxon>
    </lineage>
</organism>
<dbReference type="Proteomes" id="UP000324222">
    <property type="component" value="Unassembled WGS sequence"/>
</dbReference>
<sequence length="81" mass="9085">MCKVKQISRKVSEKAAGLWTRHQLRIVVMPLHAIFVHVSELTTVNYSKVKNKTETTERMKHRSSVLVNISNGVDVLRGAAG</sequence>
<gene>
    <name evidence="1" type="ORF">E2C01_040619</name>
</gene>
<dbReference type="AlphaFoldDB" id="A0A5B7FNQ4"/>
<name>A0A5B7FNQ4_PORTR</name>
<evidence type="ECO:0000313" key="1">
    <source>
        <dbReference type="EMBL" id="MPC46889.1"/>
    </source>
</evidence>
<evidence type="ECO:0000313" key="2">
    <source>
        <dbReference type="Proteomes" id="UP000324222"/>
    </source>
</evidence>
<reference evidence="1 2" key="1">
    <citation type="submission" date="2019-05" db="EMBL/GenBank/DDBJ databases">
        <title>Another draft genome of Portunus trituberculatus and its Hox gene families provides insights of decapod evolution.</title>
        <authorList>
            <person name="Jeong J.-H."/>
            <person name="Song I."/>
            <person name="Kim S."/>
            <person name="Choi T."/>
            <person name="Kim D."/>
            <person name="Ryu S."/>
            <person name="Kim W."/>
        </authorList>
    </citation>
    <scope>NUCLEOTIDE SEQUENCE [LARGE SCALE GENOMIC DNA]</scope>
    <source>
        <tissue evidence="1">Muscle</tissue>
    </source>
</reference>
<comment type="caution">
    <text evidence="1">The sequence shown here is derived from an EMBL/GenBank/DDBJ whole genome shotgun (WGS) entry which is preliminary data.</text>
</comment>
<dbReference type="EMBL" id="VSRR010007439">
    <property type="protein sequence ID" value="MPC46889.1"/>
    <property type="molecule type" value="Genomic_DNA"/>
</dbReference>